<keyword evidence="2" id="KW-0378">Hydrolase</keyword>
<keyword evidence="3" id="KW-1185">Reference proteome</keyword>
<dbReference type="RefSeq" id="WP_113676342.1">
    <property type="nucleotide sequence ID" value="NZ_CP030261.1"/>
</dbReference>
<proteinExistence type="predicted"/>
<evidence type="ECO:0000313" key="3">
    <source>
        <dbReference type="Proteomes" id="UP000251561"/>
    </source>
</evidence>
<gene>
    <name evidence="2" type="ORF">HYN86_00760</name>
</gene>
<dbReference type="Pfam" id="PF13391">
    <property type="entry name" value="HNH_2"/>
    <property type="match status" value="1"/>
</dbReference>
<protein>
    <submittedName>
        <fullName evidence="2">HNH endonuclease</fullName>
    </submittedName>
</protein>
<dbReference type="GO" id="GO:0004519">
    <property type="term" value="F:endonuclease activity"/>
    <property type="evidence" value="ECO:0007669"/>
    <property type="project" value="UniProtKB-KW"/>
</dbReference>
<dbReference type="AlphaFoldDB" id="A0A344LMS1"/>
<dbReference type="EMBL" id="CP030261">
    <property type="protein sequence ID" value="AXB55213.1"/>
    <property type="molecule type" value="Genomic_DNA"/>
</dbReference>
<name>A0A344LMS1_9FLAO</name>
<keyword evidence="2" id="KW-0540">Nuclease</keyword>
<accession>A0A344LMS1</accession>
<evidence type="ECO:0000259" key="1">
    <source>
        <dbReference type="Pfam" id="PF13391"/>
    </source>
</evidence>
<dbReference type="OrthoDB" id="67788at2"/>
<reference evidence="2 3" key="1">
    <citation type="submission" date="2018-06" db="EMBL/GenBank/DDBJ databases">
        <title>Genome sequencing of Flavobacterium.</title>
        <authorList>
            <person name="Baek M.-G."/>
            <person name="Yi H."/>
        </authorList>
    </citation>
    <scope>NUCLEOTIDE SEQUENCE [LARGE SCALE GENOMIC DNA]</scope>
    <source>
        <strain evidence="2 3">HYN0086</strain>
    </source>
</reference>
<feature type="domain" description="HNH nuclease" evidence="1">
    <location>
        <begin position="263"/>
        <end position="318"/>
    </location>
</feature>
<dbReference type="Proteomes" id="UP000251561">
    <property type="component" value="Chromosome"/>
</dbReference>
<evidence type="ECO:0000313" key="2">
    <source>
        <dbReference type="EMBL" id="AXB55213.1"/>
    </source>
</evidence>
<dbReference type="InterPro" id="IPR003615">
    <property type="entry name" value="HNH_nuc"/>
</dbReference>
<dbReference type="REBASE" id="257795">
    <property type="entry name" value="R1.Fsp86ORF780P"/>
</dbReference>
<keyword evidence="2" id="KW-0255">Endonuclease</keyword>
<sequence length="375" mass="44713">MEDYQKMRINDIEYFIIDSIQDFRAEDSFIHRSNKLAQFDGNGESKKHVGTYKGELGQKLSNFFEYSNWGLEHFDSKKKRKTIESAIERGAVIQNNTCFFSKSNLLKYLDDAKAEYYSQEQIYHNDISAFYDERYNEVQNLDTEYIYFSIYDASDNISQKQNRGYMRSDDKIWKIWRELILPKISYLSILKLFPVSPTEENNKPIFYFRILLDYQFRTFVHPSSLLLIEEDLPVVEEIEEIKKSYRIGQERYRRAVIEYMPQCPFSKLTDERILIASHIKPYSVCIREKREDQALDYLNGLSLSPTYDRLFDQGYITFSDSGELICGTQLSAYTWDKLNINPAAKNKMRIFPENREYYLDYHRKHVFLDEITDLI</sequence>
<dbReference type="KEGG" id="ffl:HYN86_00760"/>
<organism evidence="2 3">
    <name type="scientific">Flavobacterium fluviale</name>
    <dbReference type="NCBI Taxonomy" id="2249356"/>
    <lineage>
        <taxon>Bacteria</taxon>
        <taxon>Pseudomonadati</taxon>
        <taxon>Bacteroidota</taxon>
        <taxon>Flavobacteriia</taxon>
        <taxon>Flavobacteriales</taxon>
        <taxon>Flavobacteriaceae</taxon>
        <taxon>Flavobacterium</taxon>
    </lineage>
</organism>